<reference evidence="2" key="1">
    <citation type="submission" date="2021-03" db="EMBL/GenBank/DDBJ databases">
        <authorList>
            <person name="Tagirdzhanova G."/>
        </authorList>
    </citation>
    <scope>NUCLEOTIDE SEQUENCE</scope>
</reference>
<feature type="region of interest" description="Disordered" evidence="1">
    <location>
        <begin position="306"/>
        <end position="333"/>
    </location>
</feature>
<feature type="compositionally biased region" description="Acidic residues" evidence="1">
    <location>
        <begin position="219"/>
        <end position="229"/>
    </location>
</feature>
<organism evidence="2 3">
    <name type="scientific">Imshaugia aleurites</name>
    <dbReference type="NCBI Taxonomy" id="172621"/>
    <lineage>
        <taxon>Eukaryota</taxon>
        <taxon>Fungi</taxon>
        <taxon>Dikarya</taxon>
        <taxon>Ascomycota</taxon>
        <taxon>Pezizomycotina</taxon>
        <taxon>Lecanoromycetes</taxon>
        <taxon>OSLEUM clade</taxon>
        <taxon>Lecanoromycetidae</taxon>
        <taxon>Lecanorales</taxon>
        <taxon>Lecanorineae</taxon>
        <taxon>Parmeliaceae</taxon>
        <taxon>Imshaugia</taxon>
    </lineage>
</organism>
<keyword evidence="3" id="KW-1185">Reference proteome</keyword>
<evidence type="ECO:0000256" key="1">
    <source>
        <dbReference type="SAM" id="MobiDB-lite"/>
    </source>
</evidence>
<dbReference type="OrthoDB" id="10319653at2759"/>
<gene>
    <name evidence="2" type="ORF">IMSHALPRED_010562</name>
</gene>
<name>A0A8H3EUN2_9LECA</name>
<feature type="region of interest" description="Disordered" evidence="1">
    <location>
        <begin position="150"/>
        <end position="284"/>
    </location>
</feature>
<proteinExistence type="predicted"/>
<dbReference type="AlphaFoldDB" id="A0A8H3EUN2"/>
<dbReference type="Proteomes" id="UP000664534">
    <property type="component" value="Unassembled WGS sequence"/>
</dbReference>
<sequence>MAFHINLLNVTSIMTDPNGHFKDSPALSSLGQTVKHDMEKSTISGATGALFDRFLKKNFTSIRRICAMGDLEIAEMAVTMGIDVAGPLGANIIIDSSHIHGRDTITTNAVHHTADDNASTSETQGTVLRLHPRSCEISARDGRWCTVRGFPISERFPPNSQPGISPLRGNGGRQGPSRHRGGDHLRPPRPGRRPRIFDDYNTRDAGRPFLPNRAFPGREEDEDEEDEEDFRSQSSNHSFVRTRLSPDIVYPLPPPYHGRPLRTTRRAGRYDHDTDGEDEDVDEHFRRRGAHMGRRRASFGLGRERFLGGGRRDYEDDGLGHTFGGDEDDVFDV</sequence>
<dbReference type="EMBL" id="CAJPDT010000009">
    <property type="protein sequence ID" value="CAF9911744.1"/>
    <property type="molecule type" value="Genomic_DNA"/>
</dbReference>
<evidence type="ECO:0000313" key="3">
    <source>
        <dbReference type="Proteomes" id="UP000664534"/>
    </source>
</evidence>
<evidence type="ECO:0000313" key="2">
    <source>
        <dbReference type="EMBL" id="CAF9911744.1"/>
    </source>
</evidence>
<feature type="compositionally biased region" description="Basic and acidic residues" evidence="1">
    <location>
        <begin position="195"/>
        <end position="206"/>
    </location>
</feature>
<accession>A0A8H3EUN2</accession>
<protein>
    <submittedName>
        <fullName evidence="2">Uncharacterized protein</fullName>
    </submittedName>
</protein>
<comment type="caution">
    <text evidence="2">The sequence shown here is derived from an EMBL/GenBank/DDBJ whole genome shotgun (WGS) entry which is preliminary data.</text>
</comment>